<dbReference type="OrthoDB" id="6276287at2759"/>
<evidence type="ECO:0000313" key="2">
    <source>
        <dbReference type="EMBL" id="KAA0197984.1"/>
    </source>
</evidence>
<dbReference type="CDD" id="cd17745">
    <property type="entry name" value="BRCT_p53bp1_rpt1"/>
    <property type="match status" value="1"/>
</dbReference>
<protein>
    <recommendedName>
        <fullName evidence="1">BRCT domain-containing protein</fullName>
    </recommendedName>
</protein>
<dbReference type="InterPro" id="IPR001357">
    <property type="entry name" value="BRCT_dom"/>
</dbReference>
<comment type="caution">
    <text evidence="2">The sequence shown here is derived from an EMBL/GenBank/DDBJ whole genome shotgun (WGS) entry which is preliminary data.</text>
</comment>
<name>A0A8E0S796_9TREM</name>
<proteinExistence type="predicted"/>
<organism evidence="2 3">
    <name type="scientific">Fasciolopsis buskii</name>
    <dbReference type="NCBI Taxonomy" id="27845"/>
    <lineage>
        <taxon>Eukaryota</taxon>
        <taxon>Metazoa</taxon>
        <taxon>Spiralia</taxon>
        <taxon>Lophotrochozoa</taxon>
        <taxon>Platyhelminthes</taxon>
        <taxon>Trematoda</taxon>
        <taxon>Digenea</taxon>
        <taxon>Plagiorchiida</taxon>
        <taxon>Echinostomata</taxon>
        <taxon>Echinostomatoidea</taxon>
        <taxon>Fasciolidae</taxon>
        <taxon>Fasciolopsis</taxon>
    </lineage>
</organism>
<accession>A0A8E0S796</accession>
<dbReference type="AlphaFoldDB" id="A0A8E0S796"/>
<dbReference type="PROSITE" id="PS50172">
    <property type="entry name" value="BRCT"/>
    <property type="match status" value="1"/>
</dbReference>
<evidence type="ECO:0000259" key="1">
    <source>
        <dbReference type="PROSITE" id="PS50172"/>
    </source>
</evidence>
<reference evidence="2" key="1">
    <citation type="submission" date="2019-05" db="EMBL/GenBank/DDBJ databases">
        <title>Annotation for the trematode Fasciolopsis buski.</title>
        <authorList>
            <person name="Choi Y.-J."/>
        </authorList>
    </citation>
    <scope>NUCLEOTIDE SEQUENCE</scope>
    <source>
        <strain evidence="2">HT</strain>
        <tissue evidence="2">Whole worm</tissue>
    </source>
</reference>
<dbReference type="SUPFAM" id="SSF52113">
    <property type="entry name" value="BRCT domain"/>
    <property type="match status" value="2"/>
</dbReference>
<sequence>MLLGQSSRLRDPSVLRVPGAAASANYYLRRSLCRSLNLPLPSCSLFRGWTVIFTGRFPNICTSPAGSCDDREILKKLILATGGQVSTPIFSDLITQEDKENDEYPLGHGRHIALVATEPCRTLKYFQALATLGRVPLLRPKWILDVIRREAAEAHTQEDDEDGELASSSRIAECINWPLRLLMDRPGRYELPRGVLESTGELISWSSIPIHYRSKSQGTMPTPSLFDSPIEWSVQPCQLIAIVTDDFTVFGPAWLTILQLAHGAKLVPGTMDPWPLPVAERQRIPPILSMQNAVQCLGSFVSEPSSTDCSRGNLVLVDRNKLDSSILSELRLLPLQLVTCDYFIQSLICGQLLDPESSSMFVPDVD</sequence>
<dbReference type="Proteomes" id="UP000728185">
    <property type="component" value="Unassembled WGS sequence"/>
</dbReference>
<dbReference type="InterPro" id="IPR036420">
    <property type="entry name" value="BRCT_dom_sf"/>
</dbReference>
<dbReference type="EMBL" id="LUCM01002013">
    <property type="protein sequence ID" value="KAA0197984.1"/>
    <property type="molecule type" value="Genomic_DNA"/>
</dbReference>
<dbReference type="InterPro" id="IPR047249">
    <property type="entry name" value="BRCT_p53bp1-like_rpt1"/>
</dbReference>
<feature type="domain" description="BRCT" evidence="1">
    <location>
        <begin position="41"/>
        <end position="149"/>
    </location>
</feature>
<keyword evidence="3" id="KW-1185">Reference proteome</keyword>
<evidence type="ECO:0000313" key="3">
    <source>
        <dbReference type="Proteomes" id="UP000728185"/>
    </source>
</evidence>
<dbReference type="Gene3D" id="3.40.50.10190">
    <property type="entry name" value="BRCT domain"/>
    <property type="match status" value="1"/>
</dbReference>
<gene>
    <name evidence="2" type="ORF">FBUS_10341</name>
</gene>